<dbReference type="AlphaFoldDB" id="A0A5M3MNJ6"/>
<dbReference type="Gene3D" id="3.30.420.40">
    <property type="match status" value="1"/>
</dbReference>
<sequence length="619" mass="68615">MLERRPYQGLSRKLVLAFDVGTTFSGVSFCVLDPGEVPKIQGVSRYPAQEHVGGDSKIPSILYYDQAHQVRAVGAEALQEHIVEQAEDEQWIRLEWWKMHLRSKHLTSGHIKDSDIPPLPNGLTALQVLADFMAYLFRCAKQYIIETYANGQQHWDSFGDAIDFVLPHPNGWEGPQQSQIRRAAVLAMLVPDLPSAQERVRLVTEGEASLHYCVSNVLASDTWSRLPIEKPVDGSSTLSEPGFGGDRGVIIVDAGGGTIDVSAYSMVSDDNTSTPVSFEEIAPAECRLQGSVFVTRRANALLNEKLEGSRFAAPDYISQMTEAFDKTTKLRFRSKDEPSYVKFGTMRDKDQSFGIRSGQLRLQGHDVAALFEPSIQSVVNVINQQRKASTMEIGFVFLVGGFAASGYLFSQLQVRLASTGLSLSRPDSHANKAVADGAMSYYIDHLVTSRVAKYTYGMKMNVAFDPTNRQHVARWNTVFTWPSGGQRVPGVFDTILAKGSRVSEAQEFRRSYHEETMSNIRFPVLHATVLVYRGTNSPPIFVDEAQGAFSTACSVQADTSVASKALQALRGYSSTYYVLWYDIILKFGLTELQAQISWIENGVEKRSPASVIYEEEIGS</sequence>
<dbReference type="Proteomes" id="UP000053558">
    <property type="component" value="Unassembled WGS sequence"/>
</dbReference>
<reference evidence="2" key="1">
    <citation type="journal article" date="2012" name="Science">
        <title>The Paleozoic origin of enzymatic lignin decomposition reconstructed from 31 fungal genomes.</title>
        <authorList>
            <person name="Floudas D."/>
            <person name="Binder M."/>
            <person name="Riley R."/>
            <person name="Barry K."/>
            <person name="Blanchette R.A."/>
            <person name="Henrissat B."/>
            <person name="Martinez A.T."/>
            <person name="Otillar R."/>
            <person name="Spatafora J.W."/>
            <person name="Yadav J.S."/>
            <person name="Aerts A."/>
            <person name="Benoit I."/>
            <person name="Boyd A."/>
            <person name="Carlson A."/>
            <person name="Copeland A."/>
            <person name="Coutinho P.M."/>
            <person name="de Vries R.P."/>
            <person name="Ferreira P."/>
            <person name="Findley K."/>
            <person name="Foster B."/>
            <person name="Gaskell J."/>
            <person name="Glotzer D."/>
            <person name="Gorecki P."/>
            <person name="Heitman J."/>
            <person name="Hesse C."/>
            <person name="Hori C."/>
            <person name="Igarashi K."/>
            <person name="Jurgens J.A."/>
            <person name="Kallen N."/>
            <person name="Kersten P."/>
            <person name="Kohler A."/>
            <person name="Kuees U."/>
            <person name="Kumar T.K.A."/>
            <person name="Kuo A."/>
            <person name="LaButti K."/>
            <person name="Larrondo L.F."/>
            <person name="Lindquist E."/>
            <person name="Ling A."/>
            <person name="Lombard V."/>
            <person name="Lucas S."/>
            <person name="Lundell T."/>
            <person name="Martin R."/>
            <person name="McLaughlin D.J."/>
            <person name="Morgenstern I."/>
            <person name="Morin E."/>
            <person name="Murat C."/>
            <person name="Nagy L.G."/>
            <person name="Nolan M."/>
            <person name="Ohm R.A."/>
            <person name="Patyshakuliyeva A."/>
            <person name="Rokas A."/>
            <person name="Ruiz-Duenas F.J."/>
            <person name="Sabat G."/>
            <person name="Salamov A."/>
            <person name="Samejima M."/>
            <person name="Schmutz J."/>
            <person name="Slot J.C."/>
            <person name="St John F."/>
            <person name="Stenlid J."/>
            <person name="Sun H."/>
            <person name="Sun S."/>
            <person name="Syed K."/>
            <person name="Tsang A."/>
            <person name="Wiebenga A."/>
            <person name="Young D."/>
            <person name="Pisabarro A."/>
            <person name="Eastwood D.C."/>
            <person name="Martin F."/>
            <person name="Cullen D."/>
            <person name="Grigoriev I.V."/>
            <person name="Hibbett D.S."/>
        </authorList>
    </citation>
    <scope>NUCLEOTIDE SEQUENCE [LARGE SCALE GENOMIC DNA]</scope>
    <source>
        <strain evidence="2">RWD-64-598 SS2</strain>
    </source>
</reference>
<organism evidence="1 2">
    <name type="scientific">Coniophora puteana (strain RWD-64-598)</name>
    <name type="common">Brown rot fungus</name>
    <dbReference type="NCBI Taxonomy" id="741705"/>
    <lineage>
        <taxon>Eukaryota</taxon>
        <taxon>Fungi</taxon>
        <taxon>Dikarya</taxon>
        <taxon>Basidiomycota</taxon>
        <taxon>Agaricomycotina</taxon>
        <taxon>Agaricomycetes</taxon>
        <taxon>Agaricomycetidae</taxon>
        <taxon>Boletales</taxon>
        <taxon>Coniophorineae</taxon>
        <taxon>Coniophoraceae</taxon>
        <taxon>Coniophora</taxon>
    </lineage>
</organism>
<accession>A0A5M3MNJ6</accession>
<dbReference type="SUPFAM" id="SSF53067">
    <property type="entry name" value="Actin-like ATPase domain"/>
    <property type="match status" value="2"/>
</dbReference>
<dbReference type="EMBL" id="JH711579">
    <property type="protein sequence ID" value="EIW80616.1"/>
    <property type="molecule type" value="Genomic_DNA"/>
</dbReference>
<dbReference type="OMA" id="QETHAIG"/>
<evidence type="ECO:0000313" key="2">
    <source>
        <dbReference type="Proteomes" id="UP000053558"/>
    </source>
</evidence>
<evidence type="ECO:0008006" key="3">
    <source>
        <dbReference type="Google" id="ProtNLM"/>
    </source>
</evidence>
<proteinExistence type="predicted"/>
<dbReference type="GeneID" id="19205475"/>
<dbReference type="KEGG" id="cput:CONPUDRAFT_166095"/>
<gene>
    <name evidence="1" type="ORF">CONPUDRAFT_166095</name>
</gene>
<dbReference type="PANTHER" id="PTHR14187">
    <property type="entry name" value="ALPHA KINASE/ELONGATION FACTOR 2 KINASE"/>
    <property type="match status" value="1"/>
</dbReference>
<dbReference type="CDD" id="cd10170">
    <property type="entry name" value="ASKHA_NBD_HSP70"/>
    <property type="match status" value="1"/>
</dbReference>
<name>A0A5M3MNJ6_CONPW</name>
<dbReference type="RefSeq" id="XP_007769527.1">
    <property type="nucleotide sequence ID" value="XM_007771337.1"/>
</dbReference>
<protein>
    <recommendedName>
        <fullName evidence="3">Actin-like ATPase domain-containing protein</fullName>
    </recommendedName>
</protein>
<dbReference type="PANTHER" id="PTHR14187:SF5">
    <property type="entry name" value="HEAT SHOCK 70 KDA PROTEIN 12A"/>
    <property type="match status" value="1"/>
</dbReference>
<dbReference type="OrthoDB" id="2963168at2759"/>
<dbReference type="InterPro" id="IPR043129">
    <property type="entry name" value="ATPase_NBD"/>
</dbReference>
<comment type="caution">
    <text evidence="1">The sequence shown here is derived from an EMBL/GenBank/DDBJ whole genome shotgun (WGS) entry which is preliminary data.</text>
</comment>
<evidence type="ECO:0000313" key="1">
    <source>
        <dbReference type="EMBL" id="EIW80616.1"/>
    </source>
</evidence>
<keyword evidence="2" id="KW-1185">Reference proteome</keyword>